<evidence type="ECO:0000256" key="1">
    <source>
        <dbReference type="SAM" id="MobiDB-lite"/>
    </source>
</evidence>
<dbReference type="Proteomes" id="UP000075243">
    <property type="component" value="Chromosome 1"/>
</dbReference>
<evidence type="ECO:0000313" key="2">
    <source>
        <dbReference type="EMBL" id="KYP76454.1"/>
    </source>
</evidence>
<reference evidence="2 3" key="1">
    <citation type="journal article" date="2012" name="Nat. Biotechnol.">
        <title>Draft genome sequence of pigeonpea (Cajanus cajan), an orphan legume crop of resource-poor farmers.</title>
        <authorList>
            <person name="Varshney R.K."/>
            <person name="Chen W."/>
            <person name="Li Y."/>
            <person name="Bharti A.K."/>
            <person name="Saxena R.K."/>
            <person name="Schlueter J.A."/>
            <person name="Donoghue M.T."/>
            <person name="Azam S."/>
            <person name="Fan G."/>
            <person name="Whaley A.M."/>
            <person name="Farmer A.D."/>
            <person name="Sheridan J."/>
            <person name="Iwata A."/>
            <person name="Tuteja R."/>
            <person name="Penmetsa R.V."/>
            <person name="Wu W."/>
            <person name="Upadhyaya H.D."/>
            <person name="Yang S.P."/>
            <person name="Shah T."/>
            <person name="Saxena K.B."/>
            <person name="Michael T."/>
            <person name="McCombie W.R."/>
            <person name="Yang B."/>
            <person name="Zhang G."/>
            <person name="Yang H."/>
            <person name="Wang J."/>
            <person name="Spillane C."/>
            <person name="Cook D.R."/>
            <person name="May G.D."/>
            <person name="Xu X."/>
            <person name="Jackson S.A."/>
        </authorList>
    </citation>
    <scope>NUCLEOTIDE SEQUENCE [LARGE SCALE GENOMIC DNA]</scope>
    <source>
        <strain evidence="3">cv. Asha</strain>
    </source>
</reference>
<organism evidence="2 3">
    <name type="scientific">Cajanus cajan</name>
    <name type="common">Pigeon pea</name>
    <name type="synonym">Cajanus indicus</name>
    <dbReference type="NCBI Taxonomy" id="3821"/>
    <lineage>
        <taxon>Eukaryota</taxon>
        <taxon>Viridiplantae</taxon>
        <taxon>Streptophyta</taxon>
        <taxon>Embryophyta</taxon>
        <taxon>Tracheophyta</taxon>
        <taxon>Spermatophyta</taxon>
        <taxon>Magnoliopsida</taxon>
        <taxon>eudicotyledons</taxon>
        <taxon>Gunneridae</taxon>
        <taxon>Pentapetalae</taxon>
        <taxon>rosids</taxon>
        <taxon>fabids</taxon>
        <taxon>Fabales</taxon>
        <taxon>Fabaceae</taxon>
        <taxon>Papilionoideae</taxon>
        <taxon>50 kb inversion clade</taxon>
        <taxon>NPAAA clade</taxon>
        <taxon>indigoferoid/millettioid clade</taxon>
        <taxon>Phaseoleae</taxon>
        <taxon>Cajanus</taxon>
    </lineage>
</organism>
<sequence length="177" mass="20091">MVPMIIAFDLVQRSLSEIPLIDHMTSEDLEYETYSLWVMRGCLSLCCSVRGYQLAEVWVMKEYKVKSSWTMLCVNPPYDFFPICSTKDGGFFGSSSAEGERLEKLDHKGDIVDYHDYGGGGGSYCDNLQSAVYRESLLSLPSVVRETREIDNVETSEDDHEETSEDDYGETSEDDQQ</sequence>
<evidence type="ECO:0000313" key="3">
    <source>
        <dbReference type="Proteomes" id="UP000075243"/>
    </source>
</evidence>
<protein>
    <submittedName>
        <fullName evidence="2">Uncharacterized protein</fullName>
    </submittedName>
</protein>
<dbReference type="AlphaFoldDB" id="A0A151UAV1"/>
<dbReference type="EMBL" id="CM003603">
    <property type="protein sequence ID" value="KYP76454.1"/>
    <property type="molecule type" value="Genomic_DNA"/>
</dbReference>
<keyword evidence="3" id="KW-1185">Reference proteome</keyword>
<feature type="region of interest" description="Disordered" evidence="1">
    <location>
        <begin position="148"/>
        <end position="177"/>
    </location>
</feature>
<proteinExistence type="predicted"/>
<feature type="compositionally biased region" description="Acidic residues" evidence="1">
    <location>
        <begin position="152"/>
        <end position="177"/>
    </location>
</feature>
<gene>
    <name evidence="2" type="ORF">KK1_020698</name>
</gene>
<name>A0A151UAV1_CAJCA</name>
<dbReference type="Gramene" id="C.cajan_20100.t">
    <property type="protein sequence ID" value="C.cajan_20100.t.cds1"/>
    <property type="gene ID" value="C.cajan_20100"/>
</dbReference>
<dbReference type="OMA" id="NSMAEIW"/>
<accession>A0A151UAV1</accession>